<keyword evidence="3" id="KW-0238">DNA-binding</keyword>
<evidence type="ECO:0000256" key="2">
    <source>
        <dbReference type="ARBA" id="ARBA00023015"/>
    </source>
</evidence>
<evidence type="ECO:0000256" key="5">
    <source>
        <dbReference type="ARBA" id="ARBA00023242"/>
    </source>
</evidence>
<dbReference type="PANTHER" id="PTHR13044">
    <property type="entry name" value="ACTIVATING TRANSCRIPTION FACTOR ATF 4/5"/>
    <property type="match status" value="1"/>
</dbReference>
<evidence type="ECO:0000256" key="6">
    <source>
        <dbReference type="SAM" id="MobiDB-lite"/>
    </source>
</evidence>
<proteinExistence type="predicted"/>
<comment type="caution">
    <text evidence="8">The sequence shown here is derived from an EMBL/GenBank/DDBJ whole genome shotgun (WGS) entry which is preliminary data.</text>
</comment>
<dbReference type="Proteomes" id="UP000799441">
    <property type="component" value="Unassembled WGS sequence"/>
</dbReference>
<evidence type="ECO:0000259" key="7">
    <source>
        <dbReference type="PROSITE" id="PS50217"/>
    </source>
</evidence>
<reference evidence="8" key="1">
    <citation type="journal article" date="2020" name="Stud. Mycol.">
        <title>101 Dothideomycetes genomes: a test case for predicting lifestyles and emergence of pathogens.</title>
        <authorList>
            <person name="Haridas S."/>
            <person name="Albert R."/>
            <person name="Binder M."/>
            <person name="Bloem J."/>
            <person name="Labutti K."/>
            <person name="Salamov A."/>
            <person name="Andreopoulos B."/>
            <person name="Baker S."/>
            <person name="Barry K."/>
            <person name="Bills G."/>
            <person name="Bluhm B."/>
            <person name="Cannon C."/>
            <person name="Castanera R."/>
            <person name="Culley D."/>
            <person name="Daum C."/>
            <person name="Ezra D."/>
            <person name="Gonzalez J."/>
            <person name="Henrissat B."/>
            <person name="Kuo A."/>
            <person name="Liang C."/>
            <person name="Lipzen A."/>
            <person name="Lutzoni F."/>
            <person name="Magnuson J."/>
            <person name="Mondo S."/>
            <person name="Nolan M."/>
            <person name="Ohm R."/>
            <person name="Pangilinan J."/>
            <person name="Park H.-J."/>
            <person name="Ramirez L."/>
            <person name="Alfaro M."/>
            <person name="Sun H."/>
            <person name="Tritt A."/>
            <person name="Yoshinaga Y."/>
            <person name="Zwiers L.-H."/>
            <person name="Turgeon B."/>
            <person name="Goodwin S."/>
            <person name="Spatafora J."/>
            <person name="Crous P."/>
            <person name="Grigoriev I."/>
        </authorList>
    </citation>
    <scope>NUCLEOTIDE SEQUENCE</scope>
    <source>
        <strain evidence="8">CBS 116435</strain>
    </source>
</reference>
<evidence type="ECO:0000313" key="9">
    <source>
        <dbReference type="Proteomes" id="UP000799441"/>
    </source>
</evidence>
<dbReference type="CDD" id="cd14686">
    <property type="entry name" value="bZIP"/>
    <property type="match status" value="1"/>
</dbReference>
<keyword evidence="5" id="KW-0539">Nucleus</keyword>
<organism evidence="8 9">
    <name type="scientific">Polychaeton citri CBS 116435</name>
    <dbReference type="NCBI Taxonomy" id="1314669"/>
    <lineage>
        <taxon>Eukaryota</taxon>
        <taxon>Fungi</taxon>
        <taxon>Dikarya</taxon>
        <taxon>Ascomycota</taxon>
        <taxon>Pezizomycotina</taxon>
        <taxon>Dothideomycetes</taxon>
        <taxon>Dothideomycetidae</taxon>
        <taxon>Capnodiales</taxon>
        <taxon>Capnodiaceae</taxon>
        <taxon>Polychaeton</taxon>
    </lineage>
</organism>
<sequence>MATAMCSTTTPVDVGISSFGGGYRAVDLGVDALSSTVSSGTGTTASASPVFAMDVRPPSDEEGLAPLFWQEMGEFDWLPDTTAADTSSVTPLTTPASLSPNKRILAPKGTTSPFVTISKPTPSVSSPQQTPTFTPGLTVRDSPSTASLDSFSPPAISTAGPVSACTSTAPASAEQGPDSRKRKRERNTEAARRYRQRRLDQVSELQEQLDAMAKERDALRLKLIRAEAETEVLRGLVGKKKEG</sequence>
<gene>
    <name evidence="8" type="ORF">K431DRAFT_282396</name>
</gene>
<dbReference type="PANTHER" id="PTHR13044:SF14">
    <property type="entry name" value="CRYPTOCEPHAL, ISOFORM A"/>
    <property type="match status" value="1"/>
</dbReference>
<dbReference type="SMART" id="SM00338">
    <property type="entry name" value="BRLZ"/>
    <property type="match status" value="1"/>
</dbReference>
<dbReference type="GO" id="GO:0001228">
    <property type="term" value="F:DNA-binding transcription activator activity, RNA polymerase II-specific"/>
    <property type="evidence" value="ECO:0007669"/>
    <property type="project" value="TreeGrafter"/>
</dbReference>
<dbReference type="InterPro" id="IPR046347">
    <property type="entry name" value="bZIP_sf"/>
</dbReference>
<feature type="compositionally biased region" description="Polar residues" evidence="6">
    <location>
        <begin position="141"/>
        <end position="150"/>
    </location>
</feature>
<evidence type="ECO:0000256" key="3">
    <source>
        <dbReference type="ARBA" id="ARBA00023125"/>
    </source>
</evidence>
<feature type="domain" description="BZIP" evidence="7">
    <location>
        <begin position="177"/>
        <end position="234"/>
    </location>
</feature>
<accession>A0A9P4QBG9</accession>
<feature type="region of interest" description="Disordered" evidence="6">
    <location>
        <begin position="86"/>
        <end position="200"/>
    </location>
</feature>
<name>A0A9P4QBG9_9PEZI</name>
<evidence type="ECO:0000256" key="1">
    <source>
        <dbReference type="ARBA" id="ARBA00004123"/>
    </source>
</evidence>
<evidence type="ECO:0000256" key="4">
    <source>
        <dbReference type="ARBA" id="ARBA00023163"/>
    </source>
</evidence>
<keyword evidence="2" id="KW-0805">Transcription regulation</keyword>
<keyword evidence="9" id="KW-1185">Reference proteome</keyword>
<dbReference type="Pfam" id="PF00170">
    <property type="entry name" value="bZIP_1"/>
    <property type="match status" value="1"/>
</dbReference>
<feature type="compositionally biased region" description="Low complexity" evidence="6">
    <location>
        <begin position="118"/>
        <end position="135"/>
    </location>
</feature>
<keyword evidence="4" id="KW-0804">Transcription</keyword>
<dbReference type="PROSITE" id="PS00036">
    <property type="entry name" value="BZIP_BASIC"/>
    <property type="match status" value="1"/>
</dbReference>
<feature type="compositionally biased region" description="Basic and acidic residues" evidence="6">
    <location>
        <begin position="186"/>
        <end position="200"/>
    </location>
</feature>
<feature type="compositionally biased region" description="Polar residues" evidence="6">
    <location>
        <begin position="86"/>
        <end position="100"/>
    </location>
</feature>
<dbReference type="GO" id="GO:0000977">
    <property type="term" value="F:RNA polymerase II transcription regulatory region sequence-specific DNA binding"/>
    <property type="evidence" value="ECO:0007669"/>
    <property type="project" value="TreeGrafter"/>
</dbReference>
<dbReference type="AlphaFoldDB" id="A0A9P4QBG9"/>
<dbReference type="EMBL" id="MU003773">
    <property type="protein sequence ID" value="KAF2724127.1"/>
    <property type="molecule type" value="Genomic_DNA"/>
</dbReference>
<dbReference type="SUPFAM" id="SSF57959">
    <property type="entry name" value="Leucine zipper domain"/>
    <property type="match status" value="1"/>
</dbReference>
<protein>
    <recommendedName>
        <fullName evidence="7">BZIP domain-containing protein</fullName>
    </recommendedName>
</protein>
<evidence type="ECO:0000313" key="8">
    <source>
        <dbReference type="EMBL" id="KAF2724127.1"/>
    </source>
</evidence>
<dbReference type="PROSITE" id="PS50217">
    <property type="entry name" value="BZIP"/>
    <property type="match status" value="1"/>
</dbReference>
<dbReference type="GO" id="GO:0005634">
    <property type="term" value="C:nucleus"/>
    <property type="evidence" value="ECO:0007669"/>
    <property type="project" value="UniProtKB-SubCell"/>
</dbReference>
<comment type="subcellular location">
    <subcellularLocation>
        <location evidence="1">Nucleus</location>
    </subcellularLocation>
</comment>
<dbReference type="InterPro" id="IPR004827">
    <property type="entry name" value="bZIP"/>
</dbReference>
<dbReference type="OrthoDB" id="2257100at2759"/>
<dbReference type="Gene3D" id="1.20.5.170">
    <property type="match status" value="1"/>
</dbReference>